<evidence type="ECO:0000313" key="1">
    <source>
        <dbReference type="EMBL" id="MEQ2183134.1"/>
    </source>
</evidence>
<organism evidence="1 2">
    <name type="scientific">Goodea atripinnis</name>
    <dbReference type="NCBI Taxonomy" id="208336"/>
    <lineage>
        <taxon>Eukaryota</taxon>
        <taxon>Metazoa</taxon>
        <taxon>Chordata</taxon>
        <taxon>Craniata</taxon>
        <taxon>Vertebrata</taxon>
        <taxon>Euteleostomi</taxon>
        <taxon>Actinopterygii</taxon>
        <taxon>Neopterygii</taxon>
        <taxon>Teleostei</taxon>
        <taxon>Neoteleostei</taxon>
        <taxon>Acanthomorphata</taxon>
        <taxon>Ovalentaria</taxon>
        <taxon>Atherinomorphae</taxon>
        <taxon>Cyprinodontiformes</taxon>
        <taxon>Goodeidae</taxon>
        <taxon>Goodea</taxon>
    </lineage>
</organism>
<proteinExistence type="predicted"/>
<comment type="caution">
    <text evidence="1">The sequence shown here is derived from an EMBL/GenBank/DDBJ whole genome shotgun (WGS) entry which is preliminary data.</text>
</comment>
<name>A0ABV0PI23_9TELE</name>
<dbReference type="Proteomes" id="UP001476798">
    <property type="component" value="Unassembled WGS sequence"/>
</dbReference>
<dbReference type="EMBL" id="JAHRIO010074332">
    <property type="protein sequence ID" value="MEQ2183134.1"/>
    <property type="molecule type" value="Genomic_DNA"/>
</dbReference>
<protein>
    <submittedName>
        <fullName evidence="1">Uncharacterized protein</fullName>
    </submittedName>
</protein>
<accession>A0ABV0PI23</accession>
<evidence type="ECO:0000313" key="2">
    <source>
        <dbReference type="Proteomes" id="UP001476798"/>
    </source>
</evidence>
<gene>
    <name evidence="1" type="ORF">GOODEAATRI_029482</name>
</gene>
<keyword evidence="2" id="KW-1185">Reference proteome</keyword>
<reference evidence="1 2" key="1">
    <citation type="submission" date="2021-06" db="EMBL/GenBank/DDBJ databases">
        <authorList>
            <person name="Palmer J.M."/>
        </authorList>
    </citation>
    <scope>NUCLEOTIDE SEQUENCE [LARGE SCALE GENOMIC DNA]</scope>
    <source>
        <strain evidence="1 2">GA_2019</strain>
        <tissue evidence="1">Muscle</tissue>
    </source>
</reference>
<sequence length="102" mass="11805">MSETLGQDTYKKASFSSVLLSPQYKQHPYSMMTPPCFAVVIALMVVQFNQFNSVSFLPNSHFISYTLLVPDWTAFCLQNCLNPSWHRLNKVQETFLREFGPY</sequence>